<name>A0A4C1VDV7_EUMVA</name>
<dbReference type="EMBL" id="BGZK01000331">
    <property type="protein sequence ID" value="GBP37308.1"/>
    <property type="molecule type" value="Genomic_DNA"/>
</dbReference>
<feature type="compositionally biased region" description="Basic and acidic residues" evidence="1">
    <location>
        <begin position="47"/>
        <end position="60"/>
    </location>
</feature>
<accession>A0A4C1VDV7</accession>
<protein>
    <submittedName>
        <fullName evidence="2">Uncharacterized protein</fullName>
    </submittedName>
</protein>
<gene>
    <name evidence="2" type="ORF">EVAR_35742_1</name>
</gene>
<reference evidence="2 3" key="1">
    <citation type="journal article" date="2019" name="Commun. Biol.">
        <title>The bagworm genome reveals a unique fibroin gene that provides high tensile strength.</title>
        <authorList>
            <person name="Kono N."/>
            <person name="Nakamura H."/>
            <person name="Ohtoshi R."/>
            <person name="Tomita M."/>
            <person name="Numata K."/>
            <person name="Arakawa K."/>
        </authorList>
    </citation>
    <scope>NUCLEOTIDE SEQUENCE [LARGE SCALE GENOMIC DNA]</scope>
</reference>
<evidence type="ECO:0000313" key="2">
    <source>
        <dbReference type="EMBL" id="GBP37308.1"/>
    </source>
</evidence>
<organism evidence="2 3">
    <name type="scientific">Eumeta variegata</name>
    <name type="common">Bagworm moth</name>
    <name type="synonym">Eumeta japonica</name>
    <dbReference type="NCBI Taxonomy" id="151549"/>
    <lineage>
        <taxon>Eukaryota</taxon>
        <taxon>Metazoa</taxon>
        <taxon>Ecdysozoa</taxon>
        <taxon>Arthropoda</taxon>
        <taxon>Hexapoda</taxon>
        <taxon>Insecta</taxon>
        <taxon>Pterygota</taxon>
        <taxon>Neoptera</taxon>
        <taxon>Endopterygota</taxon>
        <taxon>Lepidoptera</taxon>
        <taxon>Glossata</taxon>
        <taxon>Ditrysia</taxon>
        <taxon>Tineoidea</taxon>
        <taxon>Psychidae</taxon>
        <taxon>Oiketicinae</taxon>
        <taxon>Eumeta</taxon>
    </lineage>
</organism>
<evidence type="ECO:0000256" key="1">
    <source>
        <dbReference type="SAM" id="MobiDB-lite"/>
    </source>
</evidence>
<dbReference type="Proteomes" id="UP000299102">
    <property type="component" value="Unassembled WGS sequence"/>
</dbReference>
<comment type="caution">
    <text evidence="2">The sequence shown here is derived from an EMBL/GenBank/DDBJ whole genome shotgun (WGS) entry which is preliminary data.</text>
</comment>
<proteinExistence type="predicted"/>
<keyword evidence="3" id="KW-1185">Reference proteome</keyword>
<dbReference type="AlphaFoldDB" id="A0A4C1VDV7"/>
<evidence type="ECO:0000313" key="3">
    <source>
        <dbReference type="Proteomes" id="UP000299102"/>
    </source>
</evidence>
<feature type="region of interest" description="Disordered" evidence="1">
    <location>
        <begin position="47"/>
        <end position="68"/>
    </location>
</feature>
<sequence length="204" mass="22293">MMELKIINAKAASDNITAEYKGRSWRTICKAEVGIKVNRSQNMVLKKEEKHPRMQRFDRSRRGRASRPLPTPAVVPPFSCGLQLPETALAREPGTVLILLIRLPDWRDYLLCIQAVAKYGSVDKSVGFHPAILRHDIASSCRPWSSHGLEHWDLLARRRGAAGGAGSHGKAITAGVCANEESIARAPHAPPPAAAARASCRLHG</sequence>